<protein>
    <submittedName>
        <fullName evidence="1">Electron transfer protein</fullName>
    </submittedName>
</protein>
<evidence type="ECO:0000313" key="2">
    <source>
        <dbReference type="Proteomes" id="UP000001175"/>
    </source>
</evidence>
<proteinExistence type="predicted"/>
<dbReference type="Proteomes" id="UP000001175">
    <property type="component" value="Chromosome"/>
</dbReference>
<dbReference type="InterPro" id="IPR008018">
    <property type="entry name" value="Phage_tail_attach_FII"/>
</dbReference>
<dbReference type="AlphaFoldDB" id="A0A0H3K1V3"/>
<dbReference type="InterPro" id="IPR053734">
    <property type="entry name" value="Phage_Head-Tail_Connect_sf"/>
</dbReference>
<gene>
    <name evidence="1" type="ordered locus">syc0795_c</name>
</gene>
<dbReference type="Gene3D" id="2.40.10.180">
    <property type="entry name" value="Phage tail proteins"/>
    <property type="match status" value="1"/>
</dbReference>
<name>A0A0H3K1V3_SYNP6</name>
<accession>A0A0H3K1V3</accession>
<reference evidence="1 2" key="1">
    <citation type="journal article" date="2007" name="Photosyn. Res.">
        <title>Complete nucleotide sequence of the freshwater unicellular cyanobacterium Synechococcus elongatus PCC 6301 chromosome: gene content and organization.</title>
        <authorList>
            <person name="Sugita C."/>
            <person name="Ogata K."/>
            <person name="Shikata M."/>
            <person name="Jikuya H."/>
            <person name="Takano J."/>
            <person name="Furumichi M."/>
            <person name="Kanehisa M."/>
            <person name="Omata T."/>
            <person name="Sugiura M."/>
            <person name="Sugita M."/>
        </authorList>
    </citation>
    <scope>NUCLEOTIDE SEQUENCE [LARGE SCALE GENOMIC DNA]</scope>
    <source>
        <strain evidence="2">ATCC 27144 / PCC 6301 / SAUG 1402/1</strain>
    </source>
</reference>
<sequence length="103" mass="11350">MDFPRLMDRMLGHVTRTLGEPVIYKRGEATYTLPGVFQSKHAMIDPDTGMGVQSNQPICGIRLSDLPVTPKVGDRLIVRGVNYRIAETQEDGNVGVLLVLQNA</sequence>
<dbReference type="EMBL" id="AP008231">
    <property type="protein sequence ID" value="BAD78985.1"/>
    <property type="molecule type" value="Genomic_DNA"/>
</dbReference>
<dbReference type="GO" id="GO:0019068">
    <property type="term" value="P:virion assembly"/>
    <property type="evidence" value="ECO:0007669"/>
    <property type="project" value="InterPro"/>
</dbReference>
<evidence type="ECO:0000313" key="1">
    <source>
        <dbReference type="EMBL" id="BAD78985.1"/>
    </source>
</evidence>
<dbReference type="Pfam" id="PF05354">
    <property type="entry name" value="Phage_attach"/>
    <property type="match status" value="1"/>
</dbReference>
<dbReference type="KEGG" id="syc:syc0795_c"/>
<organism evidence="1 2">
    <name type="scientific">Synechococcus sp. (strain ATCC 27144 / PCC 6301 / SAUG 1402/1)</name>
    <name type="common">Anacystis nidulans</name>
    <dbReference type="NCBI Taxonomy" id="269084"/>
    <lineage>
        <taxon>Bacteria</taxon>
        <taxon>Bacillati</taxon>
        <taxon>Cyanobacteriota</taxon>
        <taxon>Cyanophyceae</taxon>
        <taxon>Synechococcales</taxon>
        <taxon>Synechococcaceae</taxon>
        <taxon>Synechococcus</taxon>
    </lineage>
</organism>